<protein>
    <submittedName>
        <fullName evidence="1">Uncharacterized protein</fullName>
    </submittedName>
</protein>
<geneLocation type="plasmid" evidence="1 2">
    <name>p-r.curvispora1</name>
</geneLocation>
<keyword evidence="1" id="KW-0614">Plasmid</keyword>
<dbReference type="KEGG" id="ccur:IAR63_17510"/>
<evidence type="ECO:0000313" key="2">
    <source>
        <dbReference type="Proteomes" id="UP000516013"/>
    </source>
</evidence>
<dbReference type="Proteomes" id="UP000516013">
    <property type="component" value="Plasmid p-r.curvispora1"/>
</dbReference>
<proteinExistence type="predicted"/>
<accession>A0A7H0F5S8</accession>
<keyword evidence="2" id="KW-1185">Reference proteome</keyword>
<dbReference type="RefSeq" id="WP_187707565.1">
    <property type="nucleotide sequence ID" value="NZ_CP060823.1"/>
</dbReference>
<dbReference type="EMBL" id="CP060823">
    <property type="protein sequence ID" value="QNP31394.1"/>
    <property type="molecule type" value="Genomic_DNA"/>
</dbReference>
<gene>
    <name evidence="1" type="ORF">IAR63_17510</name>
</gene>
<reference evidence="1 2" key="1">
    <citation type="submission" date="2020-08" db="EMBL/GenBank/DDBJ databases">
        <title>Complete genome sequence of Raphidiopsis curvispora isolated from drinking water reservoir in South Korea.</title>
        <authorList>
            <person name="Jeong J."/>
        </authorList>
    </citation>
    <scope>NUCLEOTIDE SEQUENCE [LARGE SCALE GENOMIC DNA]</scope>
    <source>
        <strain evidence="1 2">GIHE-G1</strain>
        <plasmid evidence="1 2">p-r.curvispora1</plasmid>
    </source>
</reference>
<organism evidence="1 2">
    <name type="scientific">Cylindrospermopsis curvispora GIHE-G1</name>
    <dbReference type="NCBI Taxonomy" id="2666332"/>
    <lineage>
        <taxon>Bacteria</taxon>
        <taxon>Bacillati</taxon>
        <taxon>Cyanobacteriota</taxon>
        <taxon>Cyanophyceae</taxon>
        <taxon>Nostocales</taxon>
        <taxon>Aphanizomenonaceae</taxon>
        <taxon>Cylindrospermopsis</taxon>
    </lineage>
</organism>
<sequence length="55" mass="6175">MLRIIPIHQTPEPSQGKFLNVLWAIAFPVHLPPESSQGKFLNGVMSDRTAQSLIY</sequence>
<dbReference type="AlphaFoldDB" id="A0A7H0F5S8"/>
<evidence type="ECO:0000313" key="1">
    <source>
        <dbReference type="EMBL" id="QNP31394.1"/>
    </source>
</evidence>
<name>A0A7H0F5S8_9CYAN</name>